<feature type="compositionally biased region" description="Basic residues" evidence="1">
    <location>
        <begin position="65"/>
        <end position="85"/>
    </location>
</feature>
<proteinExistence type="predicted"/>
<evidence type="ECO:0000313" key="3">
    <source>
        <dbReference type="Proteomes" id="UP001341840"/>
    </source>
</evidence>
<comment type="caution">
    <text evidence="2">The sequence shown here is derived from an EMBL/GenBank/DDBJ whole genome shotgun (WGS) entry which is preliminary data.</text>
</comment>
<gene>
    <name evidence="2" type="ORF">PIB30_059507</name>
</gene>
<name>A0ABU6YIG9_9FABA</name>
<dbReference type="Proteomes" id="UP001341840">
    <property type="component" value="Unassembled WGS sequence"/>
</dbReference>
<organism evidence="2 3">
    <name type="scientific">Stylosanthes scabra</name>
    <dbReference type="NCBI Taxonomy" id="79078"/>
    <lineage>
        <taxon>Eukaryota</taxon>
        <taxon>Viridiplantae</taxon>
        <taxon>Streptophyta</taxon>
        <taxon>Embryophyta</taxon>
        <taxon>Tracheophyta</taxon>
        <taxon>Spermatophyta</taxon>
        <taxon>Magnoliopsida</taxon>
        <taxon>eudicotyledons</taxon>
        <taxon>Gunneridae</taxon>
        <taxon>Pentapetalae</taxon>
        <taxon>rosids</taxon>
        <taxon>fabids</taxon>
        <taxon>Fabales</taxon>
        <taxon>Fabaceae</taxon>
        <taxon>Papilionoideae</taxon>
        <taxon>50 kb inversion clade</taxon>
        <taxon>dalbergioids sensu lato</taxon>
        <taxon>Dalbergieae</taxon>
        <taxon>Pterocarpus clade</taxon>
        <taxon>Stylosanthes</taxon>
    </lineage>
</organism>
<evidence type="ECO:0000256" key="1">
    <source>
        <dbReference type="SAM" id="MobiDB-lite"/>
    </source>
</evidence>
<evidence type="ECO:0000313" key="2">
    <source>
        <dbReference type="EMBL" id="MED6209944.1"/>
    </source>
</evidence>
<feature type="region of interest" description="Disordered" evidence="1">
    <location>
        <begin position="1"/>
        <end position="92"/>
    </location>
</feature>
<accession>A0ABU6YIG9</accession>
<protein>
    <submittedName>
        <fullName evidence="2">Uncharacterized protein</fullName>
    </submittedName>
</protein>
<reference evidence="2 3" key="1">
    <citation type="journal article" date="2023" name="Plants (Basel)">
        <title>Bridging the Gap: Combining Genomics and Transcriptomics Approaches to Understand Stylosanthes scabra, an Orphan Legume from the Brazilian Caatinga.</title>
        <authorList>
            <person name="Ferreira-Neto J.R.C."/>
            <person name="da Silva M.D."/>
            <person name="Binneck E."/>
            <person name="de Melo N.F."/>
            <person name="da Silva R.H."/>
            <person name="de Melo A.L.T.M."/>
            <person name="Pandolfi V."/>
            <person name="Bustamante F.O."/>
            <person name="Brasileiro-Vidal A.C."/>
            <person name="Benko-Iseppon A.M."/>
        </authorList>
    </citation>
    <scope>NUCLEOTIDE SEQUENCE [LARGE SCALE GENOMIC DNA]</scope>
    <source>
        <tissue evidence="2">Leaves</tissue>
    </source>
</reference>
<dbReference type="EMBL" id="JASCZI010242168">
    <property type="protein sequence ID" value="MED6209944.1"/>
    <property type="molecule type" value="Genomic_DNA"/>
</dbReference>
<keyword evidence="3" id="KW-1185">Reference proteome</keyword>
<sequence length="226" mass="25501">MRNGKSAGNGDGDENSPVAGNMARTGRDFGIGDWEREDIPPAPRTPTITSPPPPQAQHNNNTIIVRRRRRRTCGRGRGSGRKRWKQHAEAEPHDLRQCHGGVAPRLWRCEEEEKQEAATAKSRMVKALFDVEKTFDPEEEEEEETAARAAKDEKEEVAVVWVAAAVDKRRRRVLEIISEKFKRVEKDARMRPWSTARAKSLWDEGNPGEAFLGCVYSIMRGVSSSI</sequence>
<feature type="compositionally biased region" description="Pro residues" evidence="1">
    <location>
        <begin position="40"/>
        <end position="55"/>
    </location>
</feature>